<dbReference type="GO" id="GO:0046872">
    <property type="term" value="F:metal ion binding"/>
    <property type="evidence" value="ECO:0007669"/>
    <property type="project" value="UniProtKB-KW"/>
</dbReference>
<feature type="chain" id="PRO_5041020544" description="Neutral protease 2" evidence="14">
    <location>
        <begin position="17"/>
        <end position="345"/>
    </location>
</feature>
<protein>
    <recommendedName>
        <fullName evidence="14">Neutral protease 2</fullName>
        <ecNumber evidence="14">3.4.24.39</ecNumber>
    </recommendedName>
    <alternativeName>
        <fullName evidence="14">Deuterolysin</fullName>
    </alternativeName>
</protein>
<accession>A0A9W8YK68</accession>
<dbReference type="PRINTS" id="PR00768">
    <property type="entry name" value="DEUTEROLYSIN"/>
</dbReference>
<dbReference type="AlphaFoldDB" id="A0A9W8YK68"/>
<keyword evidence="8 12" id="KW-0862">Zinc</keyword>
<feature type="active site" evidence="11">
    <location>
        <position position="301"/>
    </location>
</feature>
<dbReference type="GO" id="GO:0005576">
    <property type="term" value="C:extracellular region"/>
    <property type="evidence" value="ECO:0007669"/>
    <property type="project" value="UniProtKB-SubCell"/>
</dbReference>
<evidence type="ECO:0000256" key="10">
    <source>
        <dbReference type="ARBA" id="ARBA00023145"/>
    </source>
</evidence>
<comment type="function">
    <text evidence="14">Secreted metalloproteinase that allows assimilation of proteinaceous substrates. Shows high activities on basic nuclear substrates such as histone and protamine.</text>
</comment>
<dbReference type="EC" id="3.4.24.39" evidence="14"/>
<keyword evidence="7 14" id="KW-0378">Hydrolase</keyword>
<dbReference type="InterPro" id="IPR024079">
    <property type="entry name" value="MetalloPept_cat_dom_sf"/>
</dbReference>
<evidence type="ECO:0000256" key="9">
    <source>
        <dbReference type="ARBA" id="ARBA00023049"/>
    </source>
</evidence>
<keyword evidence="16" id="KW-1185">Reference proteome</keyword>
<comment type="subcellular location">
    <subcellularLocation>
        <location evidence="14">Secreted</location>
    </subcellularLocation>
</comment>
<dbReference type="GO" id="GO:0006508">
    <property type="term" value="P:proteolysis"/>
    <property type="evidence" value="ECO:0007669"/>
    <property type="project" value="UniProtKB-KW"/>
</dbReference>
<feature type="disulfide bond" evidence="13">
    <location>
        <begin position="257"/>
        <end position="276"/>
    </location>
</feature>
<dbReference type="EMBL" id="JAPEVB010000006">
    <property type="protein sequence ID" value="KAJ4386056.1"/>
    <property type="molecule type" value="Genomic_DNA"/>
</dbReference>
<comment type="catalytic activity">
    <reaction evidence="1 14">
        <text>Preferential cleavage of bonds with hydrophobic residues in P1'. Also 3-Asn-|-Gln-4 and 8-Gly-|-Ser-9 bonds in insulin B chain.</text>
        <dbReference type="EC" id="3.4.24.39"/>
    </reaction>
</comment>
<dbReference type="PANTHER" id="PTHR37016:SF3">
    <property type="entry name" value="NEUTRAL PROTEASE 2-RELATED"/>
    <property type="match status" value="1"/>
</dbReference>
<keyword evidence="10" id="KW-0865">Zymogen</keyword>
<dbReference type="SUPFAM" id="SSF55486">
    <property type="entry name" value="Metalloproteases ('zincins'), catalytic domain"/>
    <property type="match status" value="1"/>
</dbReference>
<dbReference type="Pfam" id="PF02102">
    <property type="entry name" value="Peptidase_M35"/>
    <property type="match status" value="1"/>
</dbReference>
<comment type="cofactor">
    <cofactor evidence="12 14">
        <name>Zn(2+)</name>
        <dbReference type="ChEBI" id="CHEBI:29105"/>
    </cofactor>
    <text evidence="12 14">Binds 1 zinc ion per subunit.</text>
</comment>
<dbReference type="Proteomes" id="UP001140453">
    <property type="component" value="Unassembled WGS sequence"/>
</dbReference>
<keyword evidence="3 14" id="KW-0645">Protease</keyword>
<dbReference type="CDD" id="cd11008">
    <property type="entry name" value="M35_deuterolysin_like"/>
    <property type="match status" value="1"/>
</dbReference>
<evidence type="ECO:0000256" key="12">
    <source>
        <dbReference type="PIRSR" id="PIRSR601384-2"/>
    </source>
</evidence>
<evidence type="ECO:0000256" key="7">
    <source>
        <dbReference type="ARBA" id="ARBA00022801"/>
    </source>
</evidence>
<feature type="binding site" evidence="12">
    <location>
        <position position="311"/>
    </location>
    <ligand>
        <name>Zn(2+)</name>
        <dbReference type="ChEBI" id="CHEBI:29105"/>
        <note>catalytic</note>
    </ligand>
</feature>
<keyword evidence="6 14" id="KW-0732">Signal</keyword>
<evidence type="ECO:0000256" key="3">
    <source>
        <dbReference type="ARBA" id="ARBA00022670"/>
    </source>
</evidence>
<keyword evidence="9 14" id="KW-0482">Metalloprotease</keyword>
<evidence type="ECO:0000256" key="13">
    <source>
        <dbReference type="PIRSR" id="PIRSR601384-3"/>
    </source>
</evidence>
<dbReference type="InterPro" id="IPR001384">
    <property type="entry name" value="Peptidase_M35"/>
</dbReference>
<sequence>MLMLAALGAFAALASAAPYMNNRRSTGIELQLSQESPTDIKASVSNTGAEAVRLFIDGTILDTSGPVQRLDVFQDEQPVEFLGVIVDYLISDLTENSFITLQPGESAEKIVNLPSLYNLNGGEYTVSLTNTFEFAAVDSTQLAGVYEFQSNTLSFNIDAETIAAVPKALDKRVEVVSCAGTQRTALTNAIAATNRLATNAASAAASGSATKFQEYFRTTSASTRSNVASRFRTFASEAASTTSGQITYSCTDFAGICAQGNIIAYAQPSTGQMANCPLFYRLPAVSGGCDEQSQASTVLHEFTHVLADTNDWAYGYSASTALTAARAYTNADNYALYADAIANGC</sequence>
<keyword evidence="4 14" id="KW-0165">Cleavage on pair of basic residues</keyword>
<evidence type="ECO:0000313" key="16">
    <source>
        <dbReference type="Proteomes" id="UP001140453"/>
    </source>
</evidence>
<keyword evidence="14" id="KW-0964">Secreted</keyword>
<evidence type="ECO:0000256" key="5">
    <source>
        <dbReference type="ARBA" id="ARBA00022723"/>
    </source>
</evidence>
<feature type="disulfide bond" evidence="13">
    <location>
        <begin position="178"/>
        <end position="250"/>
    </location>
</feature>
<evidence type="ECO:0000256" key="4">
    <source>
        <dbReference type="ARBA" id="ARBA00022685"/>
    </source>
</evidence>
<evidence type="ECO:0000256" key="8">
    <source>
        <dbReference type="ARBA" id="ARBA00022833"/>
    </source>
</evidence>
<feature type="binding site" evidence="12">
    <location>
        <position position="300"/>
    </location>
    <ligand>
        <name>Zn(2+)</name>
        <dbReference type="ChEBI" id="CHEBI:29105"/>
        <note>catalytic</note>
    </ligand>
</feature>
<evidence type="ECO:0000256" key="1">
    <source>
        <dbReference type="ARBA" id="ARBA00001187"/>
    </source>
</evidence>
<dbReference type="PANTHER" id="PTHR37016">
    <property type="match status" value="1"/>
</dbReference>
<gene>
    <name evidence="15" type="ORF">N0V93_008948</name>
</gene>
<keyword evidence="5 12" id="KW-0479">Metal-binding</keyword>
<dbReference type="InterPro" id="IPR050414">
    <property type="entry name" value="Fungal_M35_metalloproteases"/>
</dbReference>
<dbReference type="GO" id="GO:0004222">
    <property type="term" value="F:metalloendopeptidase activity"/>
    <property type="evidence" value="ECO:0007669"/>
    <property type="project" value="InterPro"/>
</dbReference>
<proteinExistence type="inferred from homology"/>
<evidence type="ECO:0000256" key="6">
    <source>
        <dbReference type="ARBA" id="ARBA00022729"/>
    </source>
</evidence>
<evidence type="ECO:0000256" key="14">
    <source>
        <dbReference type="RuleBase" id="RU361126"/>
    </source>
</evidence>
<name>A0A9W8YK68_9PEZI</name>
<evidence type="ECO:0000313" key="15">
    <source>
        <dbReference type="EMBL" id="KAJ4386056.1"/>
    </source>
</evidence>
<reference evidence="15" key="1">
    <citation type="submission" date="2022-10" db="EMBL/GenBank/DDBJ databases">
        <title>Tapping the CABI collections for fungal endophytes: first genome assemblies for Collariella, Neodidymelliopsis, Ascochyta clinopodiicola, Didymella pomorum, Didymosphaeria variabile, Neocosmospora piperis and Neocucurbitaria cava.</title>
        <authorList>
            <person name="Hill R."/>
        </authorList>
    </citation>
    <scope>NUCLEOTIDE SEQUENCE</scope>
    <source>
        <strain evidence="15">IMI 355082</strain>
    </source>
</reference>
<organism evidence="15 16">
    <name type="scientific">Gnomoniopsis smithogilvyi</name>
    <dbReference type="NCBI Taxonomy" id="1191159"/>
    <lineage>
        <taxon>Eukaryota</taxon>
        <taxon>Fungi</taxon>
        <taxon>Dikarya</taxon>
        <taxon>Ascomycota</taxon>
        <taxon>Pezizomycotina</taxon>
        <taxon>Sordariomycetes</taxon>
        <taxon>Sordariomycetidae</taxon>
        <taxon>Diaporthales</taxon>
        <taxon>Gnomoniaceae</taxon>
        <taxon>Gnomoniopsis</taxon>
    </lineage>
</organism>
<comment type="similarity">
    <text evidence="2 14">Belongs to the peptidase M35 family.</text>
</comment>
<feature type="signal peptide" evidence="14">
    <location>
        <begin position="1"/>
        <end position="16"/>
    </location>
</feature>
<evidence type="ECO:0000256" key="2">
    <source>
        <dbReference type="ARBA" id="ARBA00010279"/>
    </source>
</evidence>
<feature type="binding site" evidence="12">
    <location>
        <position position="304"/>
    </location>
    <ligand>
        <name>Zn(2+)</name>
        <dbReference type="ChEBI" id="CHEBI:29105"/>
        <note>catalytic</note>
    </ligand>
</feature>
<dbReference type="Gene3D" id="3.40.390.10">
    <property type="entry name" value="Collagenase (Catalytic Domain)"/>
    <property type="match status" value="1"/>
</dbReference>
<comment type="caution">
    <text evidence="15">The sequence shown here is derived from an EMBL/GenBank/DDBJ whole genome shotgun (WGS) entry which is preliminary data.</text>
</comment>
<evidence type="ECO:0000256" key="11">
    <source>
        <dbReference type="PIRSR" id="PIRSR601384-1"/>
    </source>
</evidence>
<dbReference type="OrthoDB" id="412874at2759"/>
<dbReference type="Gene3D" id="2.60.40.2970">
    <property type="match status" value="1"/>
</dbReference>